<comment type="caution">
    <text evidence="2">The sequence shown here is derived from an EMBL/GenBank/DDBJ whole genome shotgun (WGS) entry which is preliminary data.</text>
</comment>
<evidence type="ECO:0000256" key="1">
    <source>
        <dbReference type="SAM" id="MobiDB-lite"/>
    </source>
</evidence>
<accession>A0A9Q1C5X8</accession>
<organism evidence="2 3">
    <name type="scientific">Holothuria leucospilota</name>
    <name type="common">Black long sea cucumber</name>
    <name type="synonym">Mertensiothuria leucospilota</name>
    <dbReference type="NCBI Taxonomy" id="206669"/>
    <lineage>
        <taxon>Eukaryota</taxon>
        <taxon>Metazoa</taxon>
        <taxon>Echinodermata</taxon>
        <taxon>Eleutherozoa</taxon>
        <taxon>Echinozoa</taxon>
        <taxon>Holothuroidea</taxon>
        <taxon>Aspidochirotacea</taxon>
        <taxon>Aspidochirotida</taxon>
        <taxon>Holothuriidae</taxon>
        <taxon>Holothuria</taxon>
    </lineage>
</organism>
<dbReference type="EMBL" id="JAIZAY010000007">
    <property type="protein sequence ID" value="KAJ8039266.1"/>
    <property type="molecule type" value="Genomic_DNA"/>
</dbReference>
<sequence length="52" mass="5769">MGKKNGVEKDTSPSLNDDESDYPDPTANERMRKYLSQTGSMALDNAILVNHN</sequence>
<protein>
    <submittedName>
        <fullName evidence="2">Uncharacterized protein</fullName>
    </submittedName>
</protein>
<dbReference type="Proteomes" id="UP001152320">
    <property type="component" value="Chromosome 7"/>
</dbReference>
<keyword evidence="3" id="KW-1185">Reference proteome</keyword>
<proteinExistence type="predicted"/>
<feature type="compositionally biased region" description="Basic and acidic residues" evidence="1">
    <location>
        <begin position="1"/>
        <end position="11"/>
    </location>
</feature>
<name>A0A9Q1C5X8_HOLLE</name>
<gene>
    <name evidence="2" type="ORF">HOLleu_16923</name>
</gene>
<evidence type="ECO:0000313" key="3">
    <source>
        <dbReference type="Proteomes" id="UP001152320"/>
    </source>
</evidence>
<dbReference type="AlphaFoldDB" id="A0A9Q1C5X8"/>
<reference evidence="2" key="1">
    <citation type="submission" date="2021-10" db="EMBL/GenBank/DDBJ databases">
        <title>Tropical sea cucumber genome reveals ecological adaptation and Cuvierian tubules defense mechanism.</title>
        <authorList>
            <person name="Chen T."/>
        </authorList>
    </citation>
    <scope>NUCLEOTIDE SEQUENCE</scope>
    <source>
        <strain evidence="2">Nanhai2018</strain>
        <tissue evidence="2">Muscle</tissue>
    </source>
</reference>
<feature type="region of interest" description="Disordered" evidence="1">
    <location>
        <begin position="1"/>
        <end position="30"/>
    </location>
</feature>
<evidence type="ECO:0000313" key="2">
    <source>
        <dbReference type="EMBL" id="KAJ8039266.1"/>
    </source>
</evidence>